<evidence type="ECO:0000313" key="1">
    <source>
        <dbReference type="EMBL" id="GAJ14244.1"/>
    </source>
</evidence>
<name>X1U9T1_9ZZZZ</name>
<dbReference type="AlphaFoldDB" id="X1U9T1"/>
<feature type="non-terminal residue" evidence="1">
    <location>
        <position position="1"/>
    </location>
</feature>
<reference evidence="1" key="1">
    <citation type="journal article" date="2014" name="Front. Microbiol.">
        <title>High frequency of phylogenetically diverse reductive dehalogenase-homologous genes in deep subseafloor sedimentary metagenomes.</title>
        <authorList>
            <person name="Kawai M."/>
            <person name="Futagami T."/>
            <person name="Toyoda A."/>
            <person name="Takaki Y."/>
            <person name="Nishi S."/>
            <person name="Hori S."/>
            <person name="Arai W."/>
            <person name="Tsubouchi T."/>
            <person name="Morono Y."/>
            <person name="Uchiyama I."/>
            <person name="Ito T."/>
            <person name="Fujiyama A."/>
            <person name="Inagaki F."/>
            <person name="Takami H."/>
        </authorList>
    </citation>
    <scope>NUCLEOTIDE SEQUENCE</scope>
    <source>
        <strain evidence="1">Expedition CK06-06</strain>
    </source>
</reference>
<proteinExistence type="predicted"/>
<accession>X1U9T1</accession>
<gene>
    <name evidence="1" type="ORF">S12H4_47917</name>
</gene>
<protein>
    <submittedName>
        <fullName evidence="1">Uncharacterized protein</fullName>
    </submittedName>
</protein>
<organism evidence="1">
    <name type="scientific">marine sediment metagenome</name>
    <dbReference type="NCBI Taxonomy" id="412755"/>
    <lineage>
        <taxon>unclassified sequences</taxon>
        <taxon>metagenomes</taxon>
        <taxon>ecological metagenomes</taxon>
    </lineage>
</organism>
<sequence length="29" mass="3126">RDSYWLGSARLAQMQKGTAEGGIKPSLGF</sequence>
<dbReference type="EMBL" id="BARW01029887">
    <property type="protein sequence ID" value="GAJ14244.1"/>
    <property type="molecule type" value="Genomic_DNA"/>
</dbReference>
<comment type="caution">
    <text evidence="1">The sequence shown here is derived from an EMBL/GenBank/DDBJ whole genome shotgun (WGS) entry which is preliminary data.</text>
</comment>